<proteinExistence type="predicted"/>
<dbReference type="Gene3D" id="3.40.1190.10">
    <property type="entry name" value="Mur-like, catalytic domain"/>
    <property type="match status" value="1"/>
</dbReference>
<dbReference type="InterPro" id="IPR051046">
    <property type="entry name" value="MurCDEF_CellWall_CoF430Synth"/>
</dbReference>
<dbReference type="STRING" id="1801752.A3J61_00160"/>
<dbReference type="SUPFAM" id="SSF53623">
    <property type="entry name" value="MurD-like peptide ligases, catalytic domain"/>
    <property type="match status" value="1"/>
</dbReference>
<dbReference type="InterPro" id="IPR013221">
    <property type="entry name" value="Mur_ligase_cen"/>
</dbReference>
<keyword evidence="1" id="KW-0436">Ligase</keyword>
<dbReference type="PANTHER" id="PTHR43024">
    <property type="entry name" value="UDP-N-ACETYLMURAMOYL-TRIPEPTIDE--D-ALANYL-D-ALANINE LIGASE"/>
    <property type="match status" value="1"/>
</dbReference>
<evidence type="ECO:0000313" key="5">
    <source>
        <dbReference type="EMBL" id="OGI72692.1"/>
    </source>
</evidence>
<comment type="caution">
    <text evidence="5">The sequence shown here is derived from an EMBL/GenBank/DDBJ whole genome shotgun (WGS) entry which is preliminary data.</text>
</comment>
<protein>
    <recommendedName>
        <fullName evidence="4">Mur ligase central domain-containing protein</fullName>
    </recommendedName>
</protein>
<keyword evidence="3" id="KW-0067">ATP-binding</keyword>
<evidence type="ECO:0000313" key="6">
    <source>
        <dbReference type="Proteomes" id="UP000179686"/>
    </source>
</evidence>
<sequence>MKFKFKEVLSIINGQPHNLLDSDLEVCLDWLHVIETGSIKRPIDSINVCYFAVCEINPEIDGWYNQGFDNRTKVMDLFLKNPEWFFVVESDQFNLGELIHLGCKLVVVKNTRSVAKNIFDHVLAMVRPTVVGVTGSVGKTTCVALLEDVLNCYGKTLRIYSKRLSPLSIITSVINQLDDEYRFIVTEYSLYRQSHVEDLARLLKPAVGAIINIESSHLGVNGLDSKEIIFECKSKLLDASSIRIISSDLNRFDYRKSIHTFGIDDDSRVSFNSALKEFIVGDLRYEIELSILTKLSVKQALVTLSVLDVSGLAIGRDTISSIEKFRPKEDRLSVFNINKTKIIFDGEMSNASRLVALGENYYDESVLVITQQNHGDEPLDPQRDGFSKIRNLFKKVYVVDSIERRWLNCFGEFIMPDSLIAERDLLKIIDSNSVVFIHAGGYFRFGQKVSLPFTL</sequence>
<dbReference type="GO" id="GO:0016881">
    <property type="term" value="F:acid-amino acid ligase activity"/>
    <property type="evidence" value="ECO:0007669"/>
    <property type="project" value="InterPro"/>
</dbReference>
<dbReference type="GO" id="GO:0005524">
    <property type="term" value="F:ATP binding"/>
    <property type="evidence" value="ECO:0007669"/>
    <property type="project" value="UniProtKB-KW"/>
</dbReference>
<dbReference type="Pfam" id="PF08245">
    <property type="entry name" value="Mur_ligase_M"/>
    <property type="match status" value="1"/>
</dbReference>
<gene>
    <name evidence="5" type="ORF">A3J61_00160</name>
</gene>
<dbReference type="AlphaFoldDB" id="A0A1F6VSX3"/>
<evidence type="ECO:0000256" key="3">
    <source>
        <dbReference type="ARBA" id="ARBA00022840"/>
    </source>
</evidence>
<evidence type="ECO:0000256" key="2">
    <source>
        <dbReference type="ARBA" id="ARBA00022741"/>
    </source>
</evidence>
<keyword evidence="2" id="KW-0547">Nucleotide-binding</keyword>
<dbReference type="PANTHER" id="PTHR43024:SF1">
    <property type="entry name" value="UDP-N-ACETYLMURAMOYL-TRIPEPTIDE--D-ALANYL-D-ALANINE LIGASE"/>
    <property type="match status" value="1"/>
</dbReference>
<reference evidence="5 6" key="1">
    <citation type="journal article" date="2016" name="Nat. Commun.">
        <title>Thousands of microbial genomes shed light on interconnected biogeochemical processes in an aquifer system.</title>
        <authorList>
            <person name="Anantharaman K."/>
            <person name="Brown C.T."/>
            <person name="Hug L.A."/>
            <person name="Sharon I."/>
            <person name="Castelle C.J."/>
            <person name="Probst A.J."/>
            <person name="Thomas B.C."/>
            <person name="Singh A."/>
            <person name="Wilkins M.J."/>
            <person name="Karaoz U."/>
            <person name="Brodie E.L."/>
            <person name="Williams K.H."/>
            <person name="Hubbard S.S."/>
            <person name="Banfield J.F."/>
        </authorList>
    </citation>
    <scope>NUCLEOTIDE SEQUENCE [LARGE SCALE GENOMIC DNA]</scope>
</reference>
<evidence type="ECO:0000256" key="1">
    <source>
        <dbReference type="ARBA" id="ARBA00022598"/>
    </source>
</evidence>
<dbReference type="InterPro" id="IPR036565">
    <property type="entry name" value="Mur-like_cat_sf"/>
</dbReference>
<name>A0A1F6VSX3_9BACT</name>
<evidence type="ECO:0000259" key="4">
    <source>
        <dbReference type="Pfam" id="PF08245"/>
    </source>
</evidence>
<dbReference type="Proteomes" id="UP000179686">
    <property type="component" value="Unassembled WGS sequence"/>
</dbReference>
<feature type="domain" description="Mur ligase central" evidence="4">
    <location>
        <begin position="133"/>
        <end position="304"/>
    </location>
</feature>
<accession>A0A1F6VSX3</accession>
<organism evidence="5 6">
    <name type="scientific">Candidatus Nomurabacteria bacterium RIFCSPHIGHO2_02_FULL_38_15</name>
    <dbReference type="NCBI Taxonomy" id="1801752"/>
    <lineage>
        <taxon>Bacteria</taxon>
        <taxon>Candidatus Nomuraibacteriota</taxon>
    </lineage>
</organism>
<dbReference type="EMBL" id="MFUC01000001">
    <property type="protein sequence ID" value="OGI72692.1"/>
    <property type="molecule type" value="Genomic_DNA"/>
</dbReference>